<organism evidence="2 3">
    <name type="scientific">Ustilago trichophora</name>
    <dbReference type="NCBI Taxonomy" id="86804"/>
    <lineage>
        <taxon>Eukaryota</taxon>
        <taxon>Fungi</taxon>
        <taxon>Dikarya</taxon>
        <taxon>Basidiomycota</taxon>
        <taxon>Ustilaginomycotina</taxon>
        <taxon>Ustilaginomycetes</taxon>
        <taxon>Ustilaginales</taxon>
        <taxon>Ustilaginaceae</taxon>
        <taxon>Ustilago</taxon>
    </lineage>
</organism>
<feature type="compositionally biased region" description="Low complexity" evidence="1">
    <location>
        <begin position="46"/>
        <end position="84"/>
    </location>
</feature>
<feature type="region of interest" description="Disordered" evidence="1">
    <location>
        <begin position="33"/>
        <end position="89"/>
    </location>
</feature>
<evidence type="ECO:0000313" key="3">
    <source>
        <dbReference type="Proteomes" id="UP000324022"/>
    </source>
</evidence>
<feature type="region of interest" description="Disordered" evidence="1">
    <location>
        <begin position="1"/>
        <end position="20"/>
    </location>
</feature>
<gene>
    <name evidence="2" type="ORF">UTRI_06606</name>
</gene>
<dbReference type="EMBL" id="OOIN01000038">
    <property type="protein sequence ID" value="SPO31476.1"/>
    <property type="molecule type" value="Genomic_DNA"/>
</dbReference>
<dbReference type="AlphaFoldDB" id="A0A5C3EP36"/>
<accession>A0A5C3EP36</accession>
<reference evidence="2 3" key="1">
    <citation type="submission" date="2018-03" db="EMBL/GenBank/DDBJ databases">
        <authorList>
            <person name="Guldener U."/>
        </authorList>
    </citation>
    <scope>NUCLEOTIDE SEQUENCE [LARGE SCALE GENOMIC DNA]</scope>
    <source>
        <strain evidence="2 3">NBRC100155</strain>
    </source>
</reference>
<feature type="region of interest" description="Disordered" evidence="1">
    <location>
        <begin position="163"/>
        <end position="190"/>
    </location>
</feature>
<feature type="region of interest" description="Disordered" evidence="1">
    <location>
        <begin position="116"/>
        <end position="139"/>
    </location>
</feature>
<evidence type="ECO:0000313" key="2">
    <source>
        <dbReference type="EMBL" id="SPO31476.1"/>
    </source>
</evidence>
<evidence type="ECO:0000256" key="1">
    <source>
        <dbReference type="SAM" id="MobiDB-lite"/>
    </source>
</evidence>
<keyword evidence="3" id="KW-1185">Reference proteome</keyword>
<sequence length="190" mass="20559">MTVKEHHPPKRTGVVRSTSLRLKKLFRPSSIASKKSLDVSEPPSTPTSAIHSDSSASSSSSTSSSSSCCSAPQSSASRSPPSSSHFVTESEDRLWIRASTFAWSWNWDEASFSEPFGLEGEDVAPKKKKEKKNGATQSLRPHNAITSIYNITLPLVLLQKPPIHHKPNLTHSSTQDDEVTPSPASPASQP</sequence>
<dbReference type="Proteomes" id="UP000324022">
    <property type="component" value="Unassembled WGS sequence"/>
</dbReference>
<proteinExistence type="predicted"/>
<protein>
    <submittedName>
        <fullName evidence="2">Uncharacterized protein</fullName>
    </submittedName>
</protein>
<name>A0A5C3EP36_9BASI</name>